<evidence type="ECO:0000313" key="3">
    <source>
        <dbReference type="EMBL" id="TDX52382.1"/>
    </source>
</evidence>
<dbReference type="InterPro" id="IPR037138">
    <property type="entry name" value="His_deacetylse_dom_sf"/>
</dbReference>
<dbReference type="AlphaFoldDB" id="A0A4R8HAE3"/>
<dbReference type="InterPro" id="IPR023696">
    <property type="entry name" value="Ureohydrolase_dom_sf"/>
</dbReference>
<dbReference type="CDD" id="cd09992">
    <property type="entry name" value="HDAC_classII"/>
    <property type="match status" value="1"/>
</dbReference>
<protein>
    <submittedName>
        <fullName evidence="3">Acetoin utilization deacetylase AcuC-like enzyme</fullName>
    </submittedName>
</protein>
<dbReference type="PANTHER" id="PTHR10625:SF10">
    <property type="entry name" value="HISTONE DEACETYLASE HDAC1"/>
    <property type="match status" value="1"/>
</dbReference>
<dbReference type="Gene3D" id="3.40.800.20">
    <property type="entry name" value="Histone deacetylase domain"/>
    <property type="match status" value="1"/>
</dbReference>
<dbReference type="PRINTS" id="PR01270">
    <property type="entry name" value="HDASUPER"/>
</dbReference>
<evidence type="ECO:0000259" key="2">
    <source>
        <dbReference type="Pfam" id="PF00850"/>
    </source>
</evidence>
<comment type="similarity">
    <text evidence="1">Belongs to the histone deacetylase family.</text>
</comment>
<dbReference type="RefSeq" id="WP_134115884.1">
    <property type="nucleotide sequence ID" value="NZ_SOEG01000007.1"/>
</dbReference>
<dbReference type="STRING" id="926561.GCA_000379025_01405"/>
<dbReference type="Pfam" id="PF00850">
    <property type="entry name" value="Hist_deacetyl"/>
    <property type="match status" value="1"/>
</dbReference>
<name>A0A4R8HAE3_9FIRM</name>
<feature type="domain" description="Histone deacetylase" evidence="2">
    <location>
        <begin position="83"/>
        <end position="281"/>
    </location>
</feature>
<dbReference type="PANTHER" id="PTHR10625">
    <property type="entry name" value="HISTONE DEACETYLASE HDAC1-RELATED"/>
    <property type="match status" value="1"/>
</dbReference>
<dbReference type="GO" id="GO:0040029">
    <property type="term" value="P:epigenetic regulation of gene expression"/>
    <property type="evidence" value="ECO:0007669"/>
    <property type="project" value="TreeGrafter"/>
</dbReference>
<proteinExistence type="inferred from homology"/>
<dbReference type="InterPro" id="IPR000286">
    <property type="entry name" value="HDACs"/>
</dbReference>
<organism evidence="3 4">
    <name type="scientific">Orenia marismortui</name>
    <dbReference type="NCBI Taxonomy" id="46469"/>
    <lineage>
        <taxon>Bacteria</taxon>
        <taxon>Bacillati</taxon>
        <taxon>Bacillota</taxon>
        <taxon>Clostridia</taxon>
        <taxon>Halanaerobiales</taxon>
        <taxon>Halobacteroidaceae</taxon>
        <taxon>Orenia</taxon>
    </lineage>
</organism>
<accession>A0A4R8HAE3</accession>
<dbReference type="InterPro" id="IPR023801">
    <property type="entry name" value="His_deacetylse_dom"/>
</dbReference>
<evidence type="ECO:0000313" key="4">
    <source>
        <dbReference type="Proteomes" id="UP000295832"/>
    </source>
</evidence>
<keyword evidence="4" id="KW-1185">Reference proteome</keyword>
<sequence length="448" mass="50305">MQVNAKKKLALIFFPAFDWAISPTHPEREERLLYTKDQILEEGILDIMGIEEYNPIVATKEDVARTHICVPDIDAIVTMPHLISAGGAIKAGELVMEGKVDKAFAIIRPPGHHAFQIVHGARGFCTINNEAIMVEHLRQRYGSDLRIAFVDTDAHHADGTQNIYYNDPNVLHISLHQDGRSLYPGTGFINDSGGPGAYGRTINLPLPPNTTDEGLLYALDNLILPILDDFNADLVINAAGQDNHYSDPLTQMRVSAQGYAELNSRLDPDIAILQGGYSIESALPYVNVGIILAMAGLDYSQIKEPDYKASIKNQSPKITDTIKENVEELLQAWERKDKVDIKKVFNCQDYYTTKRDIYYDTANIRENQKLKIKICNHCSGLMIIDSSAHPSTYNELRAIIIPHDVCESCYDLGYQEYEEAKNNSEFELVYLQDKKKDRLSNYIINATV</sequence>
<dbReference type="Proteomes" id="UP000295832">
    <property type="component" value="Unassembled WGS sequence"/>
</dbReference>
<reference evidence="3 4" key="1">
    <citation type="submission" date="2019-03" db="EMBL/GenBank/DDBJ databases">
        <title>Subsurface microbial communities from deep shales in Ohio and West Virginia, USA.</title>
        <authorList>
            <person name="Wrighton K."/>
        </authorList>
    </citation>
    <scope>NUCLEOTIDE SEQUENCE [LARGE SCALE GENOMIC DNA]</scope>
    <source>
        <strain evidence="3 4">MSL 6dP</strain>
    </source>
</reference>
<evidence type="ECO:0000256" key="1">
    <source>
        <dbReference type="ARBA" id="ARBA00005947"/>
    </source>
</evidence>
<dbReference type="EMBL" id="SOEG01000007">
    <property type="protein sequence ID" value="TDX52382.1"/>
    <property type="molecule type" value="Genomic_DNA"/>
</dbReference>
<dbReference type="SUPFAM" id="SSF52768">
    <property type="entry name" value="Arginase/deacetylase"/>
    <property type="match status" value="1"/>
</dbReference>
<dbReference type="GO" id="GO:0004407">
    <property type="term" value="F:histone deacetylase activity"/>
    <property type="evidence" value="ECO:0007669"/>
    <property type="project" value="TreeGrafter"/>
</dbReference>
<gene>
    <name evidence="3" type="ORF">C7959_10791</name>
</gene>
<comment type="caution">
    <text evidence="3">The sequence shown here is derived from an EMBL/GenBank/DDBJ whole genome shotgun (WGS) entry which is preliminary data.</text>
</comment>